<sequence>MPSHAPHARTPFVFSAFGTHLSASLSAADRPPASTVVSPASNCRGTILDHAPVRHGFSSKYCAARLPAAVRIFRPSGDGGGPTRPYPPRTCARAASAPVQTSSPAALWRWLPSPANRRTASFPASVASSVRAALAFGTDDHRTACYCPRRCRSPYSSSSSPARHRSRTCEYACGFSSSDFANAVPP</sequence>
<dbReference type="AlphaFoldDB" id="A0A2M4C5U3"/>
<protein>
    <submittedName>
        <fullName evidence="1">Putative secreted protein</fullName>
    </submittedName>
</protein>
<organism evidence="1">
    <name type="scientific">Anopheles marajoara</name>
    <dbReference type="NCBI Taxonomy" id="58244"/>
    <lineage>
        <taxon>Eukaryota</taxon>
        <taxon>Metazoa</taxon>
        <taxon>Ecdysozoa</taxon>
        <taxon>Arthropoda</taxon>
        <taxon>Hexapoda</taxon>
        <taxon>Insecta</taxon>
        <taxon>Pterygota</taxon>
        <taxon>Neoptera</taxon>
        <taxon>Endopterygota</taxon>
        <taxon>Diptera</taxon>
        <taxon>Nematocera</taxon>
        <taxon>Culicoidea</taxon>
        <taxon>Culicidae</taxon>
        <taxon>Anophelinae</taxon>
        <taxon>Anopheles</taxon>
    </lineage>
</organism>
<reference evidence="1" key="1">
    <citation type="submission" date="2018-01" db="EMBL/GenBank/DDBJ databases">
        <title>An insight into the sialome of Amazonian anophelines.</title>
        <authorList>
            <person name="Ribeiro J.M."/>
            <person name="Scarpassa V."/>
            <person name="Calvo E."/>
        </authorList>
    </citation>
    <scope>NUCLEOTIDE SEQUENCE</scope>
    <source>
        <tissue evidence="1">Salivary glands</tissue>
    </source>
</reference>
<dbReference type="EMBL" id="GGFJ01011556">
    <property type="protein sequence ID" value="MBW60697.1"/>
    <property type="molecule type" value="Transcribed_RNA"/>
</dbReference>
<proteinExistence type="predicted"/>
<name>A0A2M4C5U3_9DIPT</name>
<evidence type="ECO:0000313" key="1">
    <source>
        <dbReference type="EMBL" id="MBW60697.1"/>
    </source>
</evidence>
<accession>A0A2M4C5U3</accession>